<evidence type="ECO:0000313" key="3">
    <source>
        <dbReference type="Proteomes" id="UP000799421"/>
    </source>
</evidence>
<gene>
    <name evidence="2" type="ORF">K470DRAFT_154550</name>
</gene>
<name>A0A6A7C7K3_9PEZI</name>
<evidence type="ECO:0000313" key="2">
    <source>
        <dbReference type="EMBL" id="KAF2862965.1"/>
    </source>
</evidence>
<accession>A0A6A7C7K3</accession>
<organism evidence="2 3">
    <name type="scientific">Piedraia hortae CBS 480.64</name>
    <dbReference type="NCBI Taxonomy" id="1314780"/>
    <lineage>
        <taxon>Eukaryota</taxon>
        <taxon>Fungi</taxon>
        <taxon>Dikarya</taxon>
        <taxon>Ascomycota</taxon>
        <taxon>Pezizomycotina</taxon>
        <taxon>Dothideomycetes</taxon>
        <taxon>Dothideomycetidae</taxon>
        <taxon>Capnodiales</taxon>
        <taxon>Piedraiaceae</taxon>
        <taxon>Piedraia</taxon>
    </lineage>
</organism>
<dbReference type="EMBL" id="MU005963">
    <property type="protein sequence ID" value="KAF2862965.1"/>
    <property type="molecule type" value="Genomic_DNA"/>
</dbReference>
<protein>
    <submittedName>
        <fullName evidence="2">Uncharacterized protein</fullName>
    </submittedName>
</protein>
<proteinExistence type="predicted"/>
<evidence type="ECO:0000256" key="1">
    <source>
        <dbReference type="SAM" id="MobiDB-lite"/>
    </source>
</evidence>
<feature type="region of interest" description="Disordered" evidence="1">
    <location>
        <begin position="255"/>
        <end position="296"/>
    </location>
</feature>
<keyword evidence="3" id="KW-1185">Reference proteome</keyword>
<feature type="compositionally biased region" description="Low complexity" evidence="1">
    <location>
        <begin position="271"/>
        <end position="286"/>
    </location>
</feature>
<reference evidence="2" key="1">
    <citation type="journal article" date="2020" name="Stud. Mycol.">
        <title>101 Dothideomycetes genomes: a test case for predicting lifestyles and emergence of pathogens.</title>
        <authorList>
            <person name="Haridas S."/>
            <person name="Albert R."/>
            <person name="Binder M."/>
            <person name="Bloem J."/>
            <person name="Labutti K."/>
            <person name="Salamov A."/>
            <person name="Andreopoulos B."/>
            <person name="Baker S."/>
            <person name="Barry K."/>
            <person name="Bills G."/>
            <person name="Bluhm B."/>
            <person name="Cannon C."/>
            <person name="Castanera R."/>
            <person name="Culley D."/>
            <person name="Daum C."/>
            <person name="Ezra D."/>
            <person name="Gonzalez J."/>
            <person name="Henrissat B."/>
            <person name="Kuo A."/>
            <person name="Liang C."/>
            <person name="Lipzen A."/>
            <person name="Lutzoni F."/>
            <person name="Magnuson J."/>
            <person name="Mondo S."/>
            <person name="Nolan M."/>
            <person name="Ohm R."/>
            <person name="Pangilinan J."/>
            <person name="Park H.-J."/>
            <person name="Ramirez L."/>
            <person name="Alfaro M."/>
            <person name="Sun H."/>
            <person name="Tritt A."/>
            <person name="Yoshinaga Y."/>
            <person name="Zwiers L.-H."/>
            <person name="Turgeon B."/>
            <person name="Goodwin S."/>
            <person name="Spatafora J."/>
            <person name="Crous P."/>
            <person name="Grigoriev I."/>
        </authorList>
    </citation>
    <scope>NUCLEOTIDE SEQUENCE</scope>
    <source>
        <strain evidence="2">CBS 480.64</strain>
    </source>
</reference>
<feature type="region of interest" description="Disordered" evidence="1">
    <location>
        <begin position="111"/>
        <end position="139"/>
    </location>
</feature>
<dbReference type="Proteomes" id="UP000799421">
    <property type="component" value="Unassembled WGS sequence"/>
</dbReference>
<sequence length="296" mass="33427">MDKLVDGSDWNRGNAMGRENTGSRAGVFKLRLLLTRPHSSGGQVHAYMRDAARIPHLRRRHIPVRAGQGQQSHGLVNGIFFSPTRLLRGHMKISRRLVLFIARSQTKYHVYQRRQRPPPIPSTSLFTVEPATPPPTPEARPKQIFRWLCPIPRYKLTTVTICNDLRLLLLLFRVDILGILLSNSINSNIGNNVSPTALPQPKSWRSHPFLSSKLEEATRTATTLISTIRLVLLRLLPPGQARLAERRLRTSRTIRRRRTSLQLTASTSPQPRSLRPPTSCTSSSRPPSAPPWLTEP</sequence>
<dbReference type="AlphaFoldDB" id="A0A6A7C7K3"/>